<dbReference type="InterPro" id="IPR050574">
    <property type="entry name" value="HPF/YfiA_ribosome-assoc"/>
</dbReference>
<comment type="similarity">
    <text evidence="2">Belongs to the HPF/YfiA ribosome-associated protein family. Short HPF subfamily.</text>
</comment>
<evidence type="ECO:0000256" key="6">
    <source>
        <dbReference type="SAM" id="MobiDB-lite"/>
    </source>
</evidence>
<dbReference type="EMBL" id="JAUOPB010000004">
    <property type="protein sequence ID" value="MDO6422103.1"/>
    <property type="molecule type" value="Genomic_DNA"/>
</dbReference>
<name>A0AAW7X368_9GAMM</name>
<gene>
    <name evidence="7" type="primary">raiA</name>
    <name evidence="7" type="ORF">Q4521_06435</name>
</gene>
<evidence type="ECO:0000256" key="4">
    <source>
        <dbReference type="ARBA" id="ARBA00041148"/>
    </source>
</evidence>
<evidence type="ECO:0000256" key="2">
    <source>
        <dbReference type="ARBA" id="ARBA00038434"/>
    </source>
</evidence>
<organism evidence="7 8">
    <name type="scientific">Saccharophagus degradans</name>
    <dbReference type="NCBI Taxonomy" id="86304"/>
    <lineage>
        <taxon>Bacteria</taxon>
        <taxon>Pseudomonadati</taxon>
        <taxon>Pseudomonadota</taxon>
        <taxon>Gammaproteobacteria</taxon>
        <taxon>Cellvibrionales</taxon>
        <taxon>Cellvibrionaceae</taxon>
        <taxon>Saccharophagus</taxon>
    </lineage>
</organism>
<feature type="region of interest" description="Disordered" evidence="6">
    <location>
        <begin position="96"/>
        <end position="118"/>
    </location>
</feature>
<dbReference type="SUPFAM" id="SSF69754">
    <property type="entry name" value="Ribosome binding protein Y (YfiA homologue)"/>
    <property type="match status" value="1"/>
</dbReference>
<dbReference type="Gene3D" id="3.30.160.100">
    <property type="entry name" value="Ribosome hibernation promotion factor-like"/>
    <property type="match status" value="1"/>
</dbReference>
<dbReference type="GO" id="GO:0043024">
    <property type="term" value="F:ribosomal small subunit binding"/>
    <property type="evidence" value="ECO:0007669"/>
    <property type="project" value="TreeGrafter"/>
</dbReference>
<evidence type="ECO:0000256" key="1">
    <source>
        <dbReference type="ARBA" id="ARBA00022845"/>
    </source>
</evidence>
<dbReference type="CDD" id="cd00552">
    <property type="entry name" value="RaiA"/>
    <property type="match status" value="1"/>
</dbReference>
<comment type="caution">
    <text evidence="7">The sequence shown here is derived from an EMBL/GenBank/DDBJ whole genome shotgun (WGS) entry which is preliminary data.</text>
</comment>
<dbReference type="GO" id="GO:0022627">
    <property type="term" value="C:cytosolic small ribosomal subunit"/>
    <property type="evidence" value="ECO:0007669"/>
    <property type="project" value="TreeGrafter"/>
</dbReference>
<proteinExistence type="inferred from homology"/>
<dbReference type="AlphaFoldDB" id="A0AAW7X368"/>
<keyword evidence="1" id="KW-0810">Translation regulation</keyword>
<dbReference type="Proteomes" id="UP001169760">
    <property type="component" value="Unassembled WGS sequence"/>
</dbReference>
<comment type="subunit">
    <text evidence="3">Associates exclusively with 100S ribosomes, which are dimers of 70S ribosomes.</text>
</comment>
<dbReference type="PANTHER" id="PTHR33231:SF1">
    <property type="entry name" value="30S RIBOSOMAL PROTEIN"/>
    <property type="match status" value="1"/>
</dbReference>
<dbReference type="GeneID" id="98612227"/>
<reference evidence="7" key="1">
    <citation type="submission" date="2023-07" db="EMBL/GenBank/DDBJ databases">
        <title>Genome content predicts the carbon catabolic preferences of heterotrophic bacteria.</title>
        <authorList>
            <person name="Gralka M."/>
        </authorList>
    </citation>
    <scope>NUCLEOTIDE SEQUENCE</scope>
    <source>
        <strain evidence="7">I3M17_2</strain>
    </source>
</reference>
<evidence type="ECO:0000313" key="8">
    <source>
        <dbReference type="Proteomes" id="UP001169760"/>
    </source>
</evidence>
<dbReference type="NCBIfam" id="TIGR00741">
    <property type="entry name" value="yfiA"/>
    <property type="match status" value="1"/>
</dbReference>
<dbReference type="RefSeq" id="WP_011467017.1">
    <property type="nucleotide sequence ID" value="NZ_CP123764.1"/>
</dbReference>
<accession>A0AAW7X368</accession>
<dbReference type="PANTHER" id="PTHR33231">
    <property type="entry name" value="30S RIBOSOMAL PROTEIN"/>
    <property type="match status" value="1"/>
</dbReference>
<dbReference type="GO" id="GO:0045900">
    <property type="term" value="P:negative regulation of translational elongation"/>
    <property type="evidence" value="ECO:0007669"/>
    <property type="project" value="TreeGrafter"/>
</dbReference>
<dbReference type="Pfam" id="PF02482">
    <property type="entry name" value="Ribosomal_S30AE"/>
    <property type="match status" value="1"/>
</dbReference>
<feature type="compositionally biased region" description="Acidic residues" evidence="6">
    <location>
        <begin position="104"/>
        <end position="118"/>
    </location>
</feature>
<evidence type="ECO:0000313" key="7">
    <source>
        <dbReference type="EMBL" id="MDO6422103.1"/>
    </source>
</evidence>
<evidence type="ECO:0000256" key="5">
    <source>
        <dbReference type="ARBA" id="ARBA00041319"/>
    </source>
</evidence>
<protein>
    <recommendedName>
        <fullName evidence="4">Ribosome hibernation promoting factor</fullName>
    </recommendedName>
    <alternativeName>
        <fullName evidence="5">Hibernation factor HPF</fullName>
    </alternativeName>
</protein>
<dbReference type="InterPro" id="IPR036567">
    <property type="entry name" value="RHF-like"/>
</dbReference>
<sequence>MQINLSGHHVELTDAIRNIANEKFQKIASHYPHLDSVDVYLTVEKHEQKVEATTQYRGATLAVQSSKTDLYAAIGDSVRKLESALSHRKGITKANLHEKPILEQPEEAIEEEPEYKGA</sequence>
<dbReference type="InterPro" id="IPR003489">
    <property type="entry name" value="RHF/RaiA"/>
</dbReference>
<evidence type="ECO:0000256" key="3">
    <source>
        <dbReference type="ARBA" id="ARBA00038695"/>
    </source>
</evidence>